<dbReference type="PANTHER" id="PTHR46033:SF8">
    <property type="entry name" value="PROTEIN MAINTENANCE OF MERISTEMS-LIKE"/>
    <property type="match status" value="1"/>
</dbReference>
<dbReference type="GO" id="GO:0010073">
    <property type="term" value="P:meristem maintenance"/>
    <property type="evidence" value="ECO:0007669"/>
    <property type="project" value="InterPro"/>
</dbReference>
<dbReference type="PANTHER" id="PTHR46033">
    <property type="entry name" value="PROTEIN MAIN-LIKE 2"/>
    <property type="match status" value="1"/>
</dbReference>
<dbReference type="AlphaFoldDB" id="A0A6B9VBR3"/>
<organism evidence="2 3">
    <name type="scientific">Arachis hypogaea</name>
    <name type="common">Peanut</name>
    <dbReference type="NCBI Taxonomy" id="3818"/>
    <lineage>
        <taxon>Eukaryota</taxon>
        <taxon>Viridiplantae</taxon>
        <taxon>Streptophyta</taxon>
        <taxon>Embryophyta</taxon>
        <taxon>Tracheophyta</taxon>
        <taxon>Spermatophyta</taxon>
        <taxon>Magnoliopsida</taxon>
        <taxon>eudicotyledons</taxon>
        <taxon>Gunneridae</taxon>
        <taxon>Pentapetalae</taxon>
        <taxon>rosids</taxon>
        <taxon>fabids</taxon>
        <taxon>Fabales</taxon>
        <taxon>Fabaceae</taxon>
        <taxon>Papilionoideae</taxon>
        <taxon>50 kb inversion clade</taxon>
        <taxon>dalbergioids sensu lato</taxon>
        <taxon>Dalbergieae</taxon>
        <taxon>Pterocarpus clade</taxon>
        <taxon>Arachis</taxon>
    </lineage>
</organism>
<sequence length="140" mass="15922">MANDACINRLNATWHVAGAEDFELGRLLLPRRISHRVPPPDAILPYLREAGFGDAVPLRDFMFDNAMITAFVERWRPETHTFYMPWGECTITLQDVVYHLGLRADGDPVGGCFRDFQAHYHTEAWELVECLLGARPPVVV</sequence>
<dbReference type="Pfam" id="PF10536">
    <property type="entry name" value="PMD"/>
    <property type="match status" value="1"/>
</dbReference>
<proteinExistence type="predicted"/>
<gene>
    <name evidence="2" type="ORF">DS421_19g669020</name>
</gene>
<dbReference type="InterPro" id="IPR019557">
    <property type="entry name" value="AminoTfrase-like_pln_mobile"/>
</dbReference>
<accession>A0A6B9VBR3</accession>
<protein>
    <recommendedName>
        <fullName evidence="1">Aminotransferase-like plant mobile domain-containing protein</fullName>
    </recommendedName>
</protein>
<name>A0A6B9VBR3_ARAHY</name>
<dbReference type="Proteomes" id="UP000464620">
    <property type="component" value="Chromosome B09"/>
</dbReference>
<reference evidence="2 3" key="1">
    <citation type="submission" date="2020-01" db="EMBL/GenBank/DDBJ databases">
        <title>Genome sequence of Arachis hypogaea, cultivar Shitouqi.</title>
        <authorList>
            <person name="Zhuang W."/>
            <person name="Chen H."/>
            <person name="Varshney R."/>
            <person name="Wang D."/>
            <person name="Ming R."/>
        </authorList>
    </citation>
    <scope>NUCLEOTIDE SEQUENCE [LARGE SCALE GENOMIC DNA]</scope>
    <source>
        <tissue evidence="2">Young leaf</tissue>
    </source>
</reference>
<evidence type="ECO:0000313" key="2">
    <source>
        <dbReference type="EMBL" id="QHN79316.1"/>
    </source>
</evidence>
<evidence type="ECO:0000259" key="1">
    <source>
        <dbReference type="Pfam" id="PF10536"/>
    </source>
</evidence>
<evidence type="ECO:0000313" key="3">
    <source>
        <dbReference type="Proteomes" id="UP000464620"/>
    </source>
</evidence>
<dbReference type="EMBL" id="CP031001">
    <property type="protein sequence ID" value="QHN79316.1"/>
    <property type="molecule type" value="Genomic_DNA"/>
</dbReference>
<dbReference type="InterPro" id="IPR044824">
    <property type="entry name" value="MAIN-like"/>
</dbReference>
<feature type="domain" description="Aminotransferase-like plant mobile" evidence="1">
    <location>
        <begin position="51"/>
        <end position="112"/>
    </location>
</feature>